<organism evidence="3 4">
    <name type="scientific">Mortierella polycephala</name>
    <dbReference type="NCBI Taxonomy" id="41804"/>
    <lineage>
        <taxon>Eukaryota</taxon>
        <taxon>Fungi</taxon>
        <taxon>Fungi incertae sedis</taxon>
        <taxon>Mucoromycota</taxon>
        <taxon>Mortierellomycotina</taxon>
        <taxon>Mortierellomycetes</taxon>
        <taxon>Mortierellales</taxon>
        <taxon>Mortierellaceae</taxon>
        <taxon>Mortierella</taxon>
    </lineage>
</organism>
<accession>A0A9P6PF81</accession>
<reference evidence="3" key="1">
    <citation type="journal article" date="2020" name="Fungal Divers.">
        <title>Resolving the Mortierellaceae phylogeny through synthesis of multi-gene phylogenetics and phylogenomics.</title>
        <authorList>
            <person name="Vandepol N."/>
            <person name="Liber J."/>
            <person name="Desiro A."/>
            <person name="Na H."/>
            <person name="Kennedy M."/>
            <person name="Barry K."/>
            <person name="Grigoriev I.V."/>
            <person name="Miller A.N."/>
            <person name="O'Donnell K."/>
            <person name="Stajich J.E."/>
            <person name="Bonito G."/>
        </authorList>
    </citation>
    <scope>NUCLEOTIDE SEQUENCE</scope>
    <source>
        <strain evidence="3">KOD948</strain>
    </source>
</reference>
<feature type="region of interest" description="Disordered" evidence="1">
    <location>
        <begin position="1"/>
        <end position="26"/>
    </location>
</feature>
<dbReference type="Pfam" id="PF23948">
    <property type="entry name" value="ARM_5"/>
    <property type="match status" value="1"/>
</dbReference>
<evidence type="ECO:0000313" key="3">
    <source>
        <dbReference type="EMBL" id="KAG0247072.1"/>
    </source>
</evidence>
<dbReference type="OrthoDB" id="2422986at2759"/>
<feature type="domain" description="Arm-like repeat" evidence="2">
    <location>
        <begin position="47"/>
        <end position="243"/>
    </location>
</feature>
<sequence length="369" mass="40824">MAGCSGHRRKTALSASPDQPNPEVKGKLSRIDAIHVPPKIFSRNVENSGPYLVHQVAYAYQASQYLLDDETSLQTVLRRTSIVVKGISGFVSANKCRDLSGCLDELAHLHQGLGEVYNVATAEYEGVISLIESRQGLMDSLKEGLSFSQRRTWYSALRGIDDLLRDGRLADFKTLVCEAPCWSGPAFGWGLCQRLGRIAANPLWDVNTRWSVVDFLGELYENDADWGQDVYVKQWIITILIQLSDLPDSAIKPQVHTVLQELEMNGDAGKQALYHTCINAPPCPYPLNVILPPLASLSLISRVQDIPDVEDNLRKLKVRRLEGHGNGVYIPSQAKASLQASNDVIFPLMEFLDSDLQVLLLLGESNVGK</sequence>
<keyword evidence="4" id="KW-1185">Reference proteome</keyword>
<gene>
    <name evidence="3" type="ORF">BG011_002088</name>
</gene>
<dbReference type="Proteomes" id="UP000726737">
    <property type="component" value="Unassembled WGS sequence"/>
</dbReference>
<proteinExistence type="predicted"/>
<dbReference type="AlphaFoldDB" id="A0A9P6PF81"/>
<dbReference type="InterPro" id="IPR056251">
    <property type="entry name" value="Arm_rpt_dom"/>
</dbReference>
<protein>
    <recommendedName>
        <fullName evidence="2">Arm-like repeat domain-containing protein</fullName>
    </recommendedName>
</protein>
<dbReference type="EMBL" id="JAAAJA010001624">
    <property type="protein sequence ID" value="KAG0247072.1"/>
    <property type="molecule type" value="Genomic_DNA"/>
</dbReference>
<comment type="caution">
    <text evidence="3">The sequence shown here is derived from an EMBL/GenBank/DDBJ whole genome shotgun (WGS) entry which is preliminary data.</text>
</comment>
<evidence type="ECO:0000256" key="1">
    <source>
        <dbReference type="SAM" id="MobiDB-lite"/>
    </source>
</evidence>
<evidence type="ECO:0000313" key="4">
    <source>
        <dbReference type="Proteomes" id="UP000726737"/>
    </source>
</evidence>
<feature type="compositionally biased region" description="Basic residues" evidence="1">
    <location>
        <begin position="1"/>
        <end position="11"/>
    </location>
</feature>
<name>A0A9P6PF81_9FUNG</name>
<evidence type="ECO:0000259" key="2">
    <source>
        <dbReference type="Pfam" id="PF23948"/>
    </source>
</evidence>